<comment type="similarity">
    <text evidence="2">Belongs to the eukaryotic ribosomal protein eL22 family.</text>
</comment>
<dbReference type="PANTHER" id="PTHR10064:SF2">
    <property type="entry name" value="LARGE RIBOSOMAL SUBUNIT PROTEIN EL22"/>
    <property type="match status" value="1"/>
</dbReference>
<dbReference type="PANTHER" id="PTHR10064">
    <property type="entry name" value="60S RIBOSOMAL PROTEIN L22"/>
    <property type="match status" value="1"/>
</dbReference>
<evidence type="ECO:0000313" key="12">
    <source>
        <dbReference type="Proteomes" id="UP000007754"/>
    </source>
</evidence>
<dbReference type="Ensembl" id="ENSTGUT00000002733.2">
    <property type="protein sequence ID" value="ENSTGUP00000002705.2"/>
    <property type="gene ID" value="ENSTGUG00000002621.2"/>
</dbReference>
<dbReference type="GO" id="GO:0003723">
    <property type="term" value="F:RNA binding"/>
    <property type="evidence" value="ECO:0007669"/>
    <property type="project" value="TreeGrafter"/>
</dbReference>
<evidence type="ECO:0000256" key="8">
    <source>
        <dbReference type="ARBA" id="ARBA00040613"/>
    </source>
</evidence>
<dbReference type="GO" id="GO:0002181">
    <property type="term" value="P:cytoplasmic translation"/>
    <property type="evidence" value="ECO:0007669"/>
    <property type="project" value="TreeGrafter"/>
</dbReference>
<comment type="function">
    <text evidence="7">Component of the large ribosomal subunit. The ribosome is a large ribonucleoprotein complex responsible for the synthesis of proteins in the cell.</text>
</comment>
<keyword evidence="4" id="KW-0963">Cytoplasm</keyword>
<dbReference type="AlphaFoldDB" id="H0YWN1"/>
<dbReference type="GeneTree" id="ENSGT00390000017394"/>
<proteinExistence type="inferred from homology"/>
<dbReference type="Pfam" id="PF01776">
    <property type="entry name" value="Ribosomal_L22e"/>
    <property type="match status" value="1"/>
</dbReference>
<keyword evidence="5" id="KW-0689">Ribosomal protein</keyword>
<keyword evidence="12" id="KW-1185">Reference proteome</keyword>
<evidence type="ECO:0000256" key="1">
    <source>
        <dbReference type="ARBA" id="ARBA00004496"/>
    </source>
</evidence>
<evidence type="ECO:0000256" key="5">
    <source>
        <dbReference type="ARBA" id="ARBA00022980"/>
    </source>
</evidence>
<accession>H0YWN1</accession>
<sequence length="284" mass="30151">GSRGAGVSRCTVTFPGCGGLSVHSDAPGVRGSLGARCCSGGAGVSRCTVTFPGAGVPGCGGLGVRCCSGGAGSAHARPTRRRPRPRRPRPLTEPRPHLGPRARPAPPGSTVRSQLPARVDASGSDRGVRRSAGPARARLCAGARGALPFCLAGAAMAPAQKKPAAKGGKKKKQVLKFTLDCTHPVEDGIMDAANFEQFLQERIKVNGKAGNLGGGVVTIERSKSKITVTSEVPFSKRYLKYLTKKYLKKNNLRDWLRVVANSKESYELRYFQINQDEEEEEEED</sequence>
<gene>
    <name evidence="11" type="primary">ICMT</name>
</gene>
<reference evidence="11 12" key="1">
    <citation type="journal article" date="2010" name="Nature">
        <title>The genome of a songbird.</title>
        <authorList>
            <person name="Warren W.C."/>
            <person name="Clayton D.F."/>
            <person name="Ellegren H."/>
            <person name="Arnold A.P."/>
            <person name="Hillier L.W."/>
            <person name="Kunstner A."/>
            <person name="Searle S."/>
            <person name="White S."/>
            <person name="Vilella A.J."/>
            <person name="Fairley S."/>
            <person name="Heger A."/>
            <person name="Kong L."/>
            <person name="Ponting C.P."/>
            <person name="Jarvis E.D."/>
            <person name="Mello C.V."/>
            <person name="Minx P."/>
            <person name="Lovell P."/>
            <person name="Velho T.A."/>
            <person name="Ferris M."/>
            <person name="Balakrishnan C.N."/>
            <person name="Sinha S."/>
            <person name="Blatti C."/>
            <person name="London S.E."/>
            <person name="Li Y."/>
            <person name="Lin Y.C."/>
            <person name="George J."/>
            <person name="Sweedler J."/>
            <person name="Southey B."/>
            <person name="Gunaratne P."/>
            <person name="Watson M."/>
            <person name="Nam K."/>
            <person name="Backstrom N."/>
            <person name="Smeds L."/>
            <person name="Nabholz B."/>
            <person name="Itoh Y."/>
            <person name="Whitney O."/>
            <person name="Pfenning A.R."/>
            <person name="Howard J."/>
            <person name="Volker M."/>
            <person name="Skinner B.M."/>
            <person name="Griffin D.K."/>
            <person name="Ye L."/>
            <person name="McLaren W.M."/>
            <person name="Flicek P."/>
            <person name="Quesada V."/>
            <person name="Velasco G."/>
            <person name="Lopez-Otin C."/>
            <person name="Puente X.S."/>
            <person name="Olender T."/>
            <person name="Lancet D."/>
            <person name="Smit A.F."/>
            <person name="Hubley R."/>
            <person name="Konkel M.K."/>
            <person name="Walker J.A."/>
            <person name="Batzer M.A."/>
            <person name="Gu W."/>
            <person name="Pollock D.D."/>
            <person name="Chen L."/>
            <person name="Cheng Z."/>
            <person name="Eichler E.E."/>
            <person name="Stapley J."/>
            <person name="Slate J."/>
            <person name="Ekblom R."/>
            <person name="Birkhead T."/>
            <person name="Burke T."/>
            <person name="Burt D."/>
            <person name="Scharff C."/>
            <person name="Adam I."/>
            <person name="Richard H."/>
            <person name="Sultan M."/>
            <person name="Soldatov A."/>
            <person name="Lehrach H."/>
            <person name="Edwards S.V."/>
            <person name="Yang S.P."/>
            <person name="Li X."/>
            <person name="Graves T."/>
            <person name="Fulton L."/>
            <person name="Nelson J."/>
            <person name="Chinwalla A."/>
            <person name="Hou S."/>
            <person name="Mardis E.R."/>
            <person name="Wilson R.K."/>
        </authorList>
    </citation>
    <scope>NUCLEOTIDE SEQUENCE [LARGE SCALE GENOMIC DNA]</scope>
</reference>
<evidence type="ECO:0000256" key="10">
    <source>
        <dbReference type="SAM" id="MobiDB-lite"/>
    </source>
</evidence>
<reference evidence="11" key="2">
    <citation type="submission" date="2025-08" db="UniProtKB">
        <authorList>
            <consortium name="Ensembl"/>
        </authorList>
    </citation>
    <scope>IDENTIFICATION</scope>
</reference>
<dbReference type="GO" id="GO:0003735">
    <property type="term" value="F:structural constituent of ribosome"/>
    <property type="evidence" value="ECO:0007669"/>
    <property type="project" value="InterPro"/>
</dbReference>
<reference evidence="11" key="3">
    <citation type="submission" date="2025-09" db="UniProtKB">
        <authorList>
            <consortium name="Ensembl"/>
        </authorList>
    </citation>
    <scope>IDENTIFICATION</scope>
</reference>
<dbReference type="GO" id="GO:0005840">
    <property type="term" value="C:ribosome"/>
    <property type="evidence" value="ECO:0007669"/>
    <property type="project" value="UniProtKB-KW"/>
</dbReference>
<evidence type="ECO:0000256" key="7">
    <source>
        <dbReference type="ARBA" id="ARBA00034092"/>
    </source>
</evidence>
<dbReference type="InterPro" id="IPR038526">
    <property type="entry name" value="Ribosomal_eL22_sf"/>
</dbReference>
<evidence type="ECO:0000313" key="11">
    <source>
        <dbReference type="Ensembl" id="ENSTGUP00000002705.2"/>
    </source>
</evidence>
<protein>
    <recommendedName>
        <fullName evidence="8">Large ribosomal subunit protein eL22</fullName>
    </recommendedName>
    <alternativeName>
        <fullName evidence="9">60S ribosomal protein L22</fullName>
    </alternativeName>
</protein>
<evidence type="ECO:0000256" key="2">
    <source>
        <dbReference type="ARBA" id="ARBA00007817"/>
    </source>
</evidence>
<evidence type="ECO:0000256" key="4">
    <source>
        <dbReference type="ARBA" id="ARBA00022490"/>
    </source>
</evidence>
<keyword evidence="6" id="KW-0687">Ribonucleoprotein</keyword>
<dbReference type="Gene3D" id="3.30.1360.210">
    <property type="match status" value="1"/>
</dbReference>
<name>H0YWN1_TAEGU</name>
<comment type="subcellular location">
    <subcellularLocation>
        <location evidence="1">Cytoplasm</location>
    </subcellularLocation>
</comment>
<dbReference type="GO" id="GO:0005737">
    <property type="term" value="C:cytoplasm"/>
    <property type="evidence" value="ECO:0007669"/>
    <property type="project" value="UniProtKB-SubCell"/>
</dbReference>
<dbReference type="InterPro" id="IPR002671">
    <property type="entry name" value="Ribosomal_eL22"/>
</dbReference>
<organism evidence="11 12">
    <name type="scientific">Taeniopygia guttata</name>
    <name type="common">Zebra finch</name>
    <name type="synonym">Poephila guttata</name>
    <dbReference type="NCBI Taxonomy" id="59729"/>
    <lineage>
        <taxon>Eukaryota</taxon>
        <taxon>Metazoa</taxon>
        <taxon>Chordata</taxon>
        <taxon>Craniata</taxon>
        <taxon>Vertebrata</taxon>
        <taxon>Euteleostomi</taxon>
        <taxon>Archelosauria</taxon>
        <taxon>Archosauria</taxon>
        <taxon>Dinosauria</taxon>
        <taxon>Saurischia</taxon>
        <taxon>Theropoda</taxon>
        <taxon>Coelurosauria</taxon>
        <taxon>Aves</taxon>
        <taxon>Neognathae</taxon>
        <taxon>Neoaves</taxon>
        <taxon>Telluraves</taxon>
        <taxon>Australaves</taxon>
        <taxon>Passeriformes</taxon>
        <taxon>Passeroidea</taxon>
        <taxon>Estrildidae</taxon>
        <taxon>Estrildinae</taxon>
        <taxon>Taeniopygia</taxon>
    </lineage>
</organism>
<evidence type="ECO:0000256" key="9">
    <source>
        <dbReference type="ARBA" id="ARBA00041214"/>
    </source>
</evidence>
<evidence type="ECO:0000256" key="3">
    <source>
        <dbReference type="ARBA" id="ARBA00011133"/>
    </source>
</evidence>
<dbReference type="FunFam" id="3.30.1360.210:FF:000001">
    <property type="entry name" value="60S ribosomal protein L22 1"/>
    <property type="match status" value="1"/>
</dbReference>
<dbReference type="HOGENOM" id="CLU_105624_1_0_1"/>
<evidence type="ECO:0000256" key="6">
    <source>
        <dbReference type="ARBA" id="ARBA00023274"/>
    </source>
</evidence>
<comment type="subunit">
    <text evidence="3">Component of the large ribosomal subunit.</text>
</comment>
<dbReference type="GO" id="GO:1990904">
    <property type="term" value="C:ribonucleoprotein complex"/>
    <property type="evidence" value="ECO:0007669"/>
    <property type="project" value="UniProtKB-KW"/>
</dbReference>
<feature type="compositionally biased region" description="Basic residues" evidence="10">
    <location>
        <begin position="77"/>
        <end position="89"/>
    </location>
</feature>
<dbReference type="Proteomes" id="UP000007754">
    <property type="component" value="Chromosome 21"/>
</dbReference>
<feature type="region of interest" description="Disordered" evidence="10">
    <location>
        <begin position="71"/>
        <end position="134"/>
    </location>
</feature>